<dbReference type="PANTHER" id="PTHR33087">
    <property type="entry name" value="OS07G0539200 PROTEIN"/>
    <property type="match status" value="1"/>
</dbReference>
<dbReference type="STRING" id="200361.A0A453H8T3"/>
<dbReference type="Gramene" id="AET4Gv20113000.1">
    <property type="protein sequence ID" value="AET4Gv20113000.1"/>
    <property type="gene ID" value="AET4Gv20113000"/>
</dbReference>
<sequence>MEDLEQRLRLAVVAYVGGTRPTVSCQEAAEALSEELHIPRHRFSVHKYHPEDFLVVFAASELRSRALAAGTVEHGFFKLFVKPWLKQALAVTRVMRTQVDIMIEGIPSYAWTTETAAEILGSLCLVESLAPETENREDLSLFKLRAWCIDPDEVSVAKLIWVPEPEVFGGPAARRPTSRALLEYKTLVHIGRMRDHEGPERWLRPPSSDGSGQSGMPDDSEDFSGRGEWRVLPWTRGVRDHRGGAPASGVHDNSYLHALTGCIGPSEWRIPPMARGSAATVRAPVTAATGARQEVEDTATHVPPVAQREVEDETVRVPPEARLAIEDPGRSSGARPMPEAAVADSVLRVLIGSFETPFDQGGTGDHVATNGGMQLMIATGLSADPEGTDKVQDVAALVEPIQASEGAVQQNVGLQDRPVGTATNHRAAEPEEETMQRSHEALMAGKAADGWAPVTDLTQTATEEGEVVPGDDSPDNGATLQELECADVTTSSACMQEQLHGANDTLAMACVVATQHQEGHLSAKEIVALGNIKAFCAGLLKKLASPLLKEFEGLRGIKAGQDPFTPRRTTRSVCSGGARKTKASTAETVLLKTLGFDCDDLAFSEDALG</sequence>
<evidence type="ECO:0000256" key="1">
    <source>
        <dbReference type="SAM" id="MobiDB-lite"/>
    </source>
</evidence>
<evidence type="ECO:0000313" key="3">
    <source>
        <dbReference type="Proteomes" id="UP000015105"/>
    </source>
</evidence>
<dbReference type="GeneID" id="123493580"/>
<feature type="region of interest" description="Disordered" evidence="1">
    <location>
        <begin position="195"/>
        <end position="226"/>
    </location>
</feature>
<dbReference type="OrthoDB" id="696959at2759"/>
<protein>
    <recommendedName>
        <fullName evidence="4">DUF4283 domain-containing protein</fullName>
    </recommendedName>
</protein>
<evidence type="ECO:0008006" key="4">
    <source>
        <dbReference type="Google" id="ProtNLM"/>
    </source>
</evidence>
<dbReference type="OMA" id="CIDPDEV"/>
<proteinExistence type="predicted"/>
<dbReference type="PANTHER" id="PTHR33087:SF42">
    <property type="entry name" value="DUF4283 DOMAIN-CONTAINING PROTEIN"/>
    <property type="match status" value="1"/>
</dbReference>
<dbReference type="InterPro" id="IPR053253">
    <property type="entry name" value="Sex_diff_modulator"/>
</dbReference>
<name>A0A453H8T3_AEGTS</name>
<dbReference type="AlphaFoldDB" id="A0A453H8T3"/>
<dbReference type="EnsemblPlants" id="AET4Gv20113000.1">
    <property type="protein sequence ID" value="AET4Gv20113000.1"/>
    <property type="gene ID" value="AET4Gv20113000"/>
</dbReference>
<organism evidence="2 3">
    <name type="scientific">Aegilops tauschii subsp. strangulata</name>
    <name type="common">Goatgrass</name>
    <dbReference type="NCBI Taxonomy" id="200361"/>
    <lineage>
        <taxon>Eukaryota</taxon>
        <taxon>Viridiplantae</taxon>
        <taxon>Streptophyta</taxon>
        <taxon>Embryophyta</taxon>
        <taxon>Tracheophyta</taxon>
        <taxon>Spermatophyta</taxon>
        <taxon>Magnoliopsida</taxon>
        <taxon>Liliopsida</taxon>
        <taxon>Poales</taxon>
        <taxon>Poaceae</taxon>
        <taxon>BOP clade</taxon>
        <taxon>Pooideae</taxon>
        <taxon>Triticodae</taxon>
        <taxon>Triticeae</taxon>
        <taxon>Triticinae</taxon>
        <taxon>Aegilops</taxon>
    </lineage>
</organism>
<reference evidence="2" key="5">
    <citation type="journal article" date="2021" name="G3 (Bethesda)">
        <title>Aegilops tauschii genome assembly Aet v5.0 features greater sequence contiguity and improved annotation.</title>
        <authorList>
            <person name="Wang L."/>
            <person name="Zhu T."/>
            <person name="Rodriguez J.C."/>
            <person name="Deal K.R."/>
            <person name="Dubcovsky J."/>
            <person name="McGuire P.E."/>
            <person name="Lux T."/>
            <person name="Spannagl M."/>
            <person name="Mayer K.F.X."/>
            <person name="Baldrich P."/>
            <person name="Meyers B.C."/>
            <person name="Huo N."/>
            <person name="Gu Y.Q."/>
            <person name="Zhou H."/>
            <person name="Devos K.M."/>
            <person name="Bennetzen J.L."/>
            <person name="Unver T."/>
            <person name="Budak H."/>
            <person name="Gulick P.J."/>
            <person name="Galiba G."/>
            <person name="Kalapos B."/>
            <person name="Nelson D.R."/>
            <person name="Li P."/>
            <person name="You F.M."/>
            <person name="Luo M.C."/>
            <person name="Dvorak J."/>
        </authorList>
    </citation>
    <scope>NUCLEOTIDE SEQUENCE [LARGE SCALE GENOMIC DNA]</scope>
    <source>
        <strain evidence="2">cv. AL8/78</strain>
    </source>
</reference>
<dbReference type="RefSeq" id="XP_045083291.1">
    <property type="nucleotide sequence ID" value="XM_045227356.2"/>
</dbReference>
<reference evidence="3" key="1">
    <citation type="journal article" date="2014" name="Science">
        <title>Ancient hybridizations among the ancestral genomes of bread wheat.</title>
        <authorList>
            <consortium name="International Wheat Genome Sequencing Consortium,"/>
            <person name="Marcussen T."/>
            <person name="Sandve S.R."/>
            <person name="Heier L."/>
            <person name="Spannagl M."/>
            <person name="Pfeifer M."/>
            <person name="Jakobsen K.S."/>
            <person name="Wulff B.B."/>
            <person name="Steuernagel B."/>
            <person name="Mayer K.F."/>
            <person name="Olsen O.A."/>
        </authorList>
    </citation>
    <scope>NUCLEOTIDE SEQUENCE [LARGE SCALE GENOMIC DNA]</scope>
    <source>
        <strain evidence="3">cv. AL8/78</strain>
    </source>
</reference>
<evidence type="ECO:0000313" key="2">
    <source>
        <dbReference type="EnsemblPlants" id="AET4Gv20113000.1"/>
    </source>
</evidence>
<dbReference type="KEGG" id="ats:123493580"/>
<dbReference type="Proteomes" id="UP000015105">
    <property type="component" value="Chromosome 4D"/>
</dbReference>
<reference evidence="3" key="2">
    <citation type="journal article" date="2017" name="Nat. Plants">
        <title>The Aegilops tauschii genome reveals multiple impacts of transposons.</title>
        <authorList>
            <person name="Zhao G."/>
            <person name="Zou C."/>
            <person name="Li K."/>
            <person name="Wang K."/>
            <person name="Li T."/>
            <person name="Gao L."/>
            <person name="Zhang X."/>
            <person name="Wang H."/>
            <person name="Yang Z."/>
            <person name="Liu X."/>
            <person name="Jiang W."/>
            <person name="Mao L."/>
            <person name="Kong X."/>
            <person name="Jiao Y."/>
            <person name="Jia J."/>
        </authorList>
    </citation>
    <scope>NUCLEOTIDE SEQUENCE [LARGE SCALE GENOMIC DNA]</scope>
    <source>
        <strain evidence="3">cv. AL8/78</strain>
    </source>
</reference>
<accession>A0A453H8T3</accession>
<reference evidence="2" key="3">
    <citation type="journal article" date="2017" name="Nature">
        <title>Genome sequence of the progenitor of the wheat D genome Aegilops tauschii.</title>
        <authorList>
            <person name="Luo M.C."/>
            <person name="Gu Y.Q."/>
            <person name="Puiu D."/>
            <person name="Wang H."/>
            <person name="Twardziok S.O."/>
            <person name="Deal K.R."/>
            <person name="Huo N."/>
            <person name="Zhu T."/>
            <person name="Wang L."/>
            <person name="Wang Y."/>
            <person name="McGuire P.E."/>
            <person name="Liu S."/>
            <person name="Long H."/>
            <person name="Ramasamy R.K."/>
            <person name="Rodriguez J.C."/>
            <person name="Van S.L."/>
            <person name="Yuan L."/>
            <person name="Wang Z."/>
            <person name="Xia Z."/>
            <person name="Xiao L."/>
            <person name="Anderson O.D."/>
            <person name="Ouyang S."/>
            <person name="Liang Y."/>
            <person name="Zimin A.V."/>
            <person name="Pertea G."/>
            <person name="Qi P."/>
            <person name="Bennetzen J.L."/>
            <person name="Dai X."/>
            <person name="Dawson M.W."/>
            <person name="Muller H.G."/>
            <person name="Kugler K."/>
            <person name="Rivarola-Duarte L."/>
            <person name="Spannagl M."/>
            <person name="Mayer K.F.X."/>
            <person name="Lu F.H."/>
            <person name="Bevan M.W."/>
            <person name="Leroy P."/>
            <person name="Li P."/>
            <person name="You F.M."/>
            <person name="Sun Q."/>
            <person name="Liu Z."/>
            <person name="Lyons E."/>
            <person name="Wicker T."/>
            <person name="Salzberg S.L."/>
            <person name="Devos K.M."/>
            <person name="Dvorak J."/>
        </authorList>
    </citation>
    <scope>NUCLEOTIDE SEQUENCE [LARGE SCALE GENOMIC DNA]</scope>
    <source>
        <strain evidence="2">cv. AL8/78</strain>
    </source>
</reference>
<reference evidence="2" key="4">
    <citation type="submission" date="2019-03" db="UniProtKB">
        <authorList>
            <consortium name="EnsemblPlants"/>
        </authorList>
    </citation>
    <scope>IDENTIFICATION</scope>
</reference>
<keyword evidence="3" id="KW-1185">Reference proteome</keyword>